<organism evidence="1 2">
    <name type="scientific">Bauldia litoralis</name>
    <dbReference type="NCBI Taxonomy" id="665467"/>
    <lineage>
        <taxon>Bacteria</taxon>
        <taxon>Pseudomonadati</taxon>
        <taxon>Pseudomonadota</taxon>
        <taxon>Alphaproteobacteria</taxon>
        <taxon>Hyphomicrobiales</taxon>
        <taxon>Kaistiaceae</taxon>
        <taxon>Bauldia</taxon>
    </lineage>
</organism>
<keyword evidence="2" id="KW-1185">Reference proteome</keyword>
<dbReference type="Proteomes" id="UP000199071">
    <property type="component" value="Unassembled WGS sequence"/>
</dbReference>
<gene>
    <name evidence="1" type="ORF">SAMN02982931_02837</name>
</gene>
<dbReference type="AlphaFoldDB" id="A0A1G6CWD4"/>
<dbReference type="STRING" id="665467.SAMN02982931_02837"/>
<accession>A0A1G6CWD4</accession>
<dbReference type="RefSeq" id="WP_090877086.1">
    <property type="nucleotide sequence ID" value="NZ_FMXQ01000005.1"/>
</dbReference>
<evidence type="ECO:0000313" key="1">
    <source>
        <dbReference type="EMBL" id="SDB37174.1"/>
    </source>
</evidence>
<dbReference type="OrthoDB" id="9798434at2"/>
<dbReference type="EMBL" id="FMXQ01000005">
    <property type="protein sequence ID" value="SDB37174.1"/>
    <property type="molecule type" value="Genomic_DNA"/>
</dbReference>
<name>A0A1G6CWD4_9HYPH</name>
<proteinExistence type="predicted"/>
<evidence type="ECO:0000313" key="2">
    <source>
        <dbReference type="Proteomes" id="UP000199071"/>
    </source>
</evidence>
<reference evidence="1 2" key="1">
    <citation type="submission" date="2016-10" db="EMBL/GenBank/DDBJ databases">
        <authorList>
            <person name="de Groot N.N."/>
        </authorList>
    </citation>
    <scope>NUCLEOTIDE SEQUENCE [LARGE SCALE GENOMIC DNA]</scope>
    <source>
        <strain evidence="1 2">ATCC 35022</strain>
    </source>
</reference>
<dbReference type="InterPro" id="IPR008321">
    <property type="entry name" value="UCP032146"/>
</dbReference>
<dbReference type="NCBIfam" id="NF002769">
    <property type="entry name" value="PRK02853.1"/>
    <property type="match status" value="1"/>
</dbReference>
<dbReference type="Pfam" id="PF06793">
    <property type="entry name" value="UPF0262"/>
    <property type="match status" value="1"/>
</dbReference>
<protein>
    <submittedName>
        <fullName evidence="1">Uncharacterized protein, UPF0262 family</fullName>
    </submittedName>
</protein>
<sequence>MGEGGDGAKGRLVSVDIDPASLAGSRPFLEAERLVAMEDLIATDNRFLPVGGAGAYRLLISLANGKLVLDVSDEAGAPVVRHILSLKPLSRVVRDYFLICQTYESTVGTVSPARFEAIDMGRRGVHDEGATLLMDRLAGKIDMDFATARRLFTLVCALNWRDRHEA</sequence>